<keyword evidence="2" id="KW-0813">Transport</keyword>
<dbReference type="GO" id="GO:1902600">
    <property type="term" value="P:proton transmembrane transport"/>
    <property type="evidence" value="ECO:0007669"/>
    <property type="project" value="InterPro"/>
</dbReference>
<dbReference type="PROSITE" id="PS51202">
    <property type="entry name" value="RCK_C"/>
    <property type="match status" value="1"/>
</dbReference>
<dbReference type="Gene3D" id="3.30.70.1450">
    <property type="entry name" value="Regulator of K+ conductance, C-terminal domain"/>
    <property type="match status" value="1"/>
</dbReference>
<organism evidence="11 12">
    <name type="scientific">Egicoccus halophilus</name>
    <dbReference type="NCBI Taxonomy" id="1670830"/>
    <lineage>
        <taxon>Bacteria</taxon>
        <taxon>Bacillati</taxon>
        <taxon>Actinomycetota</taxon>
        <taxon>Nitriliruptoria</taxon>
        <taxon>Egicoccales</taxon>
        <taxon>Egicoccaceae</taxon>
        <taxon>Egicoccus</taxon>
    </lineage>
</organism>
<dbReference type="NCBIfam" id="NF003716">
    <property type="entry name" value="PRK05326.1-3"/>
    <property type="match status" value="1"/>
</dbReference>
<dbReference type="InterPro" id="IPR006037">
    <property type="entry name" value="RCK_C"/>
</dbReference>
<sequence>MQMTLGVDAFLLLAAVLTLSAVVVSALTTRFSRRLRVPGALLFLGLGMLVGDDGLDLVSLADAELVQNAGVVALLFILLEGGLTTKPTDLRLAAVPGLLLATVGVAATAGITALGVWLLLDVEVVTAALVGAVVGSTDAAAVFSMMRTTPLPRRVSALLRVESGSNDPIAVMLTVGLLATVDGGASPGTWAAFAGMQLLGGAVVGVGVGGLAVVLLRRLPLGIDGLYPIAVVALGVLAYGSAVRLGASGFVAVYLTGVLVGAYVPRHRRTILGFHEALANAAEIGLFLVLGLLVFPARLPAVALGALGVAAVLTLVARPAAVWLCTLGQGYDWRERTLLSAGGLKGAVPIVLATFPLTAGIDDALLVFDVVFFVVLSSVLVQGLALLPIVRRLGFEQSTPAWAPVAQALPLEGIEVDLVEVHVTEDLFLAGRRLAEVGVPGGTIVTAVIRRDAVLVPRGDTRIEVDDVLLLTVERAGPAIDRLTAWARGEGDPRR</sequence>
<keyword evidence="3" id="KW-0050">Antiport</keyword>
<evidence type="ECO:0000256" key="5">
    <source>
        <dbReference type="ARBA" id="ARBA00022692"/>
    </source>
</evidence>
<evidence type="ECO:0000259" key="10">
    <source>
        <dbReference type="PROSITE" id="PS51202"/>
    </source>
</evidence>
<proteinExistence type="predicted"/>
<evidence type="ECO:0000256" key="1">
    <source>
        <dbReference type="ARBA" id="ARBA00004651"/>
    </source>
</evidence>
<feature type="transmembrane region" description="Helical" evidence="9">
    <location>
        <begin position="126"/>
        <end position="146"/>
    </location>
</feature>
<dbReference type="Pfam" id="PF00999">
    <property type="entry name" value="Na_H_Exchanger"/>
    <property type="match status" value="1"/>
</dbReference>
<dbReference type="GO" id="GO:0015297">
    <property type="term" value="F:antiporter activity"/>
    <property type="evidence" value="ECO:0007669"/>
    <property type="project" value="UniProtKB-KW"/>
</dbReference>
<comment type="caution">
    <text evidence="11">The sequence shown here is derived from an EMBL/GenBank/DDBJ whole genome shotgun (WGS) entry which is preliminary data.</text>
</comment>
<evidence type="ECO:0000256" key="3">
    <source>
        <dbReference type="ARBA" id="ARBA00022449"/>
    </source>
</evidence>
<feature type="transmembrane region" description="Helical" evidence="9">
    <location>
        <begin position="167"/>
        <end position="185"/>
    </location>
</feature>
<feature type="transmembrane region" description="Helical" evidence="9">
    <location>
        <begin position="365"/>
        <end position="387"/>
    </location>
</feature>
<protein>
    <submittedName>
        <fullName evidence="11">K+/H+ antiporter</fullName>
    </submittedName>
</protein>
<dbReference type="InterPro" id="IPR038770">
    <property type="entry name" value="Na+/solute_symporter_sf"/>
</dbReference>
<evidence type="ECO:0000256" key="2">
    <source>
        <dbReference type="ARBA" id="ARBA00022448"/>
    </source>
</evidence>
<dbReference type="GO" id="GO:0005886">
    <property type="term" value="C:plasma membrane"/>
    <property type="evidence" value="ECO:0007669"/>
    <property type="project" value="UniProtKB-SubCell"/>
</dbReference>
<keyword evidence="7" id="KW-0406">Ion transport</keyword>
<feature type="transmembrane region" description="Helical" evidence="9">
    <location>
        <begin position="221"/>
        <end position="239"/>
    </location>
</feature>
<dbReference type="InterPro" id="IPR036721">
    <property type="entry name" value="RCK_C_sf"/>
</dbReference>
<feature type="transmembrane region" description="Helical" evidence="9">
    <location>
        <begin position="191"/>
        <end position="214"/>
    </location>
</feature>
<evidence type="ECO:0000313" key="12">
    <source>
        <dbReference type="Proteomes" id="UP000650511"/>
    </source>
</evidence>
<dbReference type="GO" id="GO:0008324">
    <property type="term" value="F:monoatomic cation transmembrane transporter activity"/>
    <property type="evidence" value="ECO:0007669"/>
    <property type="project" value="InterPro"/>
</dbReference>
<dbReference type="Pfam" id="PF02080">
    <property type="entry name" value="TrkA_C"/>
    <property type="match status" value="1"/>
</dbReference>
<feature type="domain" description="RCK C-terminal" evidence="10">
    <location>
        <begin position="406"/>
        <end position="489"/>
    </location>
</feature>
<feature type="transmembrane region" description="Helical" evidence="9">
    <location>
        <begin position="337"/>
        <end position="359"/>
    </location>
</feature>
<dbReference type="AlphaFoldDB" id="A0A8J3AHF8"/>
<reference evidence="11" key="2">
    <citation type="submission" date="2020-09" db="EMBL/GenBank/DDBJ databases">
        <authorList>
            <person name="Sun Q."/>
            <person name="Zhou Y."/>
        </authorList>
    </citation>
    <scope>NUCLEOTIDE SEQUENCE</scope>
    <source>
        <strain evidence="11">CGMCC 1.14988</strain>
    </source>
</reference>
<feature type="transmembrane region" description="Helical" evidence="9">
    <location>
        <begin position="65"/>
        <end position="83"/>
    </location>
</feature>
<comment type="subcellular location">
    <subcellularLocation>
        <location evidence="1">Cell membrane</location>
        <topology evidence="1">Multi-pass membrane protein</topology>
    </subcellularLocation>
</comment>
<dbReference type="PANTHER" id="PTHR32507">
    <property type="entry name" value="NA(+)/H(+) ANTIPORTER 1"/>
    <property type="match status" value="1"/>
</dbReference>
<gene>
    <name evidence="11" type="ORF">GCM10011354_30140</name>
</gene>
<evidence type="ECO:0000313" key="11">
    <source>
        <dbReference type="EMBL" id="GGI08647.1"/>
    </source>
</evidence>
<evidence type="ECO:0000256" key="9">
    <source>
        <dbReference type="SAM" id="Phobius"/>
    </source>
</evidence>
<feature type="transmembrane region" description="Helical" evidence="9">
    <location>
        <begin position="277"/>
        <end position="295"/>
    </location>
</feature>
<dbReference type="NCBIfam" id="NF003715">
    <property type="entry name" value="PRK05326.1-2"/>
    <property type="match status" value="1"/>
</dbReference>
<reference evidence="11" key="1">
    <citation type="journal article" date="2014" name="Int. J. Syst. Evol. Microbiol.">
        <title>Complete genome sequence of Corynebacterium casei LMG S-19264T (=DSM 44701T), isolated from a smear-ripened cheese.</title>
        <authorList>
            <consortium name="US DOE Joint Genome Institute (JGI-PGF)"/>
            <person name="Walter F."/>
            <person name="Albersmeier A."/>
            <person name="Kalinowski J."/>
            <person name="Ruckert C."/>
        </authorList>
    </citation>
    <scope>NUCLEOTIDE SEQUENCE</scope>
    <source>
        <strain evidence="11">CGMCC 1.14988</strain>
    </source>
</reference>
<evidence type="ECO:0000256" key="6">
    <source>
        <dbReference type="ARBA" id="ARBA00022989"/>
    </source>
</evidence>
<evidence type="ECO:0000256" key="8">
    <source>
        <dbReference type="ARBA" id="ARBA00023136"/>
    </source>
</evidence>
<evidence type="ECO:0000256" key="7">
    <source>
        <dbReference type="ARBA" id="ARBA00023065"/>
    </source>
</evidence>
<feature type="transmembrane region" description="Helical" evidence="9">
    <location>
        <begin position="245"/>
        <end position="265"/>
    </location>
</feature>
<dbReference type="PANTHER" id="PTHR32507:SF7">
    <property type="entry name" value="K(+)_H(+) ANTIPORTER NHAP2"/>
    <property type="match status" value="1"/>
</dbReference>
<name>A0A8J3AHF8_9ACTN</name>
<keyword evidence="5 9" id="KW-0812">Transmembrane</keyword>
<dbReference type="EMBL" id="BMHA01000012">
    <property type="protein sequence ID" value="GGI08647.1"/>
    <property type="molecule type" value="Genomic_DNA"/>
</dbReference>
<evidence type="ECO:0000256" key="4">
    <source>
        <dbReference type="ARBA" id="ARBA00022475"/>
    </source>
</evidence>
<feature type="transmembrane region" description="Helical" evidence="9">
    <location>
        <begin position="95"/>
        <end position="120"/>
    </location>
</feature>
<dbReference type="InterPro" id="IPR006153">
    <property type="entry name" value="Cation/H_exchanger_TM"/>
</dbReference>
<dbReference type="Proteomes" id="UP000650511">
    <property type="component" value="Unassembled WGS sequence"/>
</dbReference>
<keyword evidence="8 9" id="KW-0472">Membrane</keyword>
<accession>A0A8J3AHF8</accession>
<keyword evidence="12" id="KW-1185">Reference proteome</keyword>
<dbReference type="Gene3D" id="1.20.1530.20">
    <property type="match status" value="1"/>
</dbReference>
<keyword evidence="6 9" id="KW-1133">Transmembrane helix</keyword>
<feature type="transmembrane region" description="Helical" evidence="9">
    <location>
        <begin position="301"/>
        <end position="325"/>
    </location>
</feature>
<dbReference type="GO" id="GO:0006813">
    <property type="term" value="P:potassium ion transport"/>
    <property type="evidence" value="ECO:0007669"/>
    <property type="project" value="InterPro"/>
</dbReference>
<dbReference type="SUPFAM" id="SSF116726">
    <property type="entry name" value="TrkA C-terminal domain-like"/>
    <property type="match status" value="1"/>
</dbReference>
<keyword evidence="4" id="KW-1003">Cell membrane</keyword>